<dbReference type="PRINTS" id="PR01959">
    <property type="entry name" value="SBIMPHPHTASE"/>
</dbReference>
<sequence>MHAMLNIAVRAARAAGRMAVKSFSEPQHLDVQSKGLHDYVTNVDKACEQVIISTILKSYPDHQILAEESGESGAQGDYQWIIDPIDGTTNFMRGIPHFCISIALAHKGTVQHAVVYDPVREEMFTASRGAGAQLNGYRIRVGGGKDLDGALLATGFPFRMKHLLPDYQKVFNKFFEQAADVRRSGAAALDLAYVAAGRYDGFWEAGLKIWDTAAGELLVREAGGVVTDFAGGMNYSKSGNIVAGAPKVLQAMVSQMRPLLPEALKK</sequence>
<organism evidence="10 11">
    <name type="scientific">Aliidiomarina haloalkalitolerans</name>
    <dbReference type="NCBI Taxonomy" id="859059"/>
    <lineage>
        <taxon>Bacteria</taxon>
        <taxon>Pseudomonadati</taxon>
        <taxon>Pseudomonadota</taxon>
        <taxon>Gammaproteobacteria</taxon>
        <taxon>Alteromonadales</taxon>
        <taxon>Idiomarinaceae</taxon>
        <taxon>Aliidiomarina</taxon>
    </lineage>
</organism>
<keyword evidence="6" id="KW-0805">Transcription regulation</keyword>
<keyword evidence="5 9" id="KW-0378">Hydrolase</keyword>
<comment type="cofactor">
    <cofactor evidence="2 8 9">
        <name>Mg(2+)</name>
        <dbReference type="ChEBI" id="CHEBI:18420"/>
    </cofactor>
</comment>
<dbReference type="PROSITE" id="PS00629">
    <property type="entry name" value="IMP_1"/>
    <property type="match status" value="1"/>
</dbReference>
<dbReference type="GO" id="GO:0006020">
    <property type="term" value="P:inositol metabolic process"/>
    <property type="evidence" value="ECO:0007669"/>
    <property type="project" value="TreeGrafter"/>
</dbReference>
<dbReference type="EC" id="3.1.3.25" evidence="9"/>
<dbReference type="Pfam" id="PF00459">
    <property type="entry name" value="Inositol_P"/>
    <property type="match status" value="1"/>
</dbReference>
<feature type="binding site" evidence="8">
    <location>
        <position position="211"/>
    </location>
    <ligand>
        <name>Mg(2+)</name>
        <dbReference type="ChEBI" id="CHEBI:18420"/>
        <label>1</label>
        <note>catalytic</note>
    </ligand>
</feature>
<comment type="catalytic activity">
    <reaction evidence="1 9">
        <text>a myo-inositol phosphate + H2O = myo-inositol + phosphate</text>
        <dbReference type="Rhea" id="RHEA:24056"/>
        <dbReference type="ChEBI" id="CHEBI:15377"/>
        <dbReference type="ChEBI" id="CHEBI:17268"/>
        <dbReference type="ChEBI" id="CHEBI:43474"/>
        <dbReference type="ChEBI" id="CHEBI:84139"/>
        <dbReference type="EC" id="3.1.3.25"/>
    </reaction>
</comment>
<dbReference type="PRINTS" id="PR00377">
    <property type="entry name" value="IMPHPHTASES"/>
</dbReference>
<dbReference type="PROSITE" id="PS00630">
    <property type="entry name" value="IMP_2"/>
    <property type="match status" value="1"/>
</dbReference>
<dbReference type="EMBL" id="PIPI01000010">
    <property type="protein sequence ID" value="RUO18291.1"/>
    <property type="molecule type" value="Genomic_DNA"/>
</dbReference>
<dbReference type="InterPro" id="IPR020583">
    <property type="entry name" value="Inositol_monoP_metal-BS"/>
</dbReference>
<dbReference type="InterPro" id="IPR000760">
    <property type="entry name" value="Inositol_monophosphatase-like"/>
</dbReference>
<feature type="binding site" evidence="8">
    <location>
        <position position="83"/>
    </location>
    <ligand>
        <name>Mg(2+)</name>
        <dbReference type="ChEBI" id="CHEBI:18420"/>
        <label>1</label>
        <note>catalytic</note>
    </ligand>
</feature>
<accession>A0A432VQ22</accession>
<dbReference type="FunFam" id="3.30.540.10:FF:000003">
    <property type="entry name" value="Inositol-1-monophosphatase"/>
    <property type="match status" value="1"/>
</dbReference>
<feature type="binding site" evidence="8">
    <location>
        <position position="86"/>
    </location>
    <ligand>
        <name>Mg(2+)</name>
        <dbReference type="ChEBI" id="CHEBI:18420"/>
        <label>1</label>
        <note>catalytic</note>
    </ligand>
</feature>
<keyword evidence="11" id="KW-1185">Reference proteome</keyword>
<evidence type="ECO:0000256" key="2">
    <source>
        <dbReference type="ARBA" id="ARBA00001946"/>
    </source>
</evidence>
<evidence type="ECO:0000313" key="10">
    <source>
        <dbReference type="EMBL" id="RUO18291.1"/>
    </source>
</evidence>
<evidence type="ECO:0000256" key="6">
    <source>
        <dbReference type="ARBA" id="ARBA00022814"/>
    </source>
</evidence>
<reference evidence="10 11" key="1">
    <citation type="journal article" date="2011" name="Front. Microbiol.">
        <title>Genomic signatures of strain selection and enhancement in Bacillus atrophaeus var. globigii, a historical biowarfare simulant.</title>
        <authorList>
            <person name="Gibbons H.S."/>
            <person name="Broomall S.M."/>
            <person name="McNew L.A."/>
            <person name="Daligault H."/>
            <person name="Chapman C."/>
            <person name="Bruce D."/>
            <person name="Karavis M."/>
            <person name="Krepps M."/>
            <person name="McGregor P.A."/>
            <person name="Hong C."/>
            <person name="Park K.H."/>
            <person name="Akmal A."/>
            <person name="Feldman A."/>
            <person name="Lin J.S."/>
            <person name="Chang W.E."/>
            <person name="Higgs B.W."/>
            <person name="Demirev P."/>
            <person name="Lindquist J."/>
            <person name="Liem A."/>
            <person name="Fochler E."/>
            <person name="Read T.D."/>
            <person name="Tapia R."/>
            <person name="Johnson S."/>
            <person name="Bishop-Lilly K.A."/>
            <person name="Detter C."/>
            <person name="Han C."/>
            <person name="Sozhamannan S."/>
            <person name="Rosenzweig C.N."/>
            <person name="Skowronski E.W."/>
        </authorList>
    </citation>
    <scope>NUCLEOTIDE SEQUENCE [LARGE SCALE GENOMIC DNA]</scope>
    <source>
        <strain evidence="10 11">AK5</strain>
    </source>
</reference>
<dbReference type="GO" id="GO:0046872">
    <property type="term" value="F:metal ion binding"/>
    <property type="evidence" value="ECO:0007669"/>
    <property type="project" value="UniProtKB-KW"/>
</dbReference>
<dbReference type="GO" id="GO:0007165">
    <property type="term" value="P:signal transduction"/>
    <property type="evidence" value="ECO:0007669"/>
    <property type="project" value="TreeGrafter"/>
</dbReference>
<dbReference type="GO" id="GO:0046854">
    <property type="term" value="P:phosphatidylinositol phosphate biosynthetic process"/>
    <property type="evidence" value="ECO:0007669"/>
    <property type="project" value="InterPro"/>
</dbReference>
<comment type="caution">
    <text evidence="10">The sequence shown here is derived from an EMBL/GenBank/DDBJ whole genome shotgun (WGS) entry which is preliminary data.</text>
</comment>
<dbReference type="GO" id="GO:0031564">
    <property type="term" value="P:transcription antitermination"/>
    <property type="evidence" value="ECO:0007669"/>
    <property type="project" value="UniProtKB-KW"/>
</dbReference>
<evidence type="ECO:0000256" key="3">
    <source>
        <dbReference type="ARBA" id="ARBA00009759"/>
    </source>
</evidence>
<dbReference type="SUPFAM" id="SSF56655">
    <property type="entry name" value="Carbohydrate phosphatase"/>
    <property type="match status" value="1"/>
</dbReference>
<protein>
    <recommendedName>
        <fullName evidence="9">Inositol-1-monophosphatase</fullName>
        <ecNumber evidence="9">3.1.3.25</ecNumber>
    </recommendedName>
</protein>
<dbReference type="RefSeq" id="WP_126794439.1">
    <property type="nucleotide sequence ID" value="NZ_PIPI01000010.1"/>
</dbReference>
<dbReference type="InterPro" id="IPR020550">
    <property type="entry name" value="Inositol_monophosphatase_CS"/>
</dbReference>
<dbReference type="NCBIfam" id="NF008027">
    <property type="entry name" value="PRK10757.1"/>
    <property type="match status" value="1"/>
</dbReference>
<keyword evidence="7 8" id="KW-0460">Magnesium</keyword>
<dbReference type="PANTHER" id="PTHR20854">
    <property type="entry name" value="INOSITOL MONOPHOSPHATASE"/>
    <property type="match status" value="1"/>
</dbReference>
<comment type="similarity">
    <text evidence="3 9">Belongs to the inositol monophosphatase superfamily.</text>
</comment>
<dbReference type="CDD" id="cd01639">
    <property type="entry name" value="IMPase"/>
    <property type="match status" value="1"/>
</dbReference>
<feature type="binding site" evidence="8">
    <location>
        <position position="67"/>
    </location>
    <ligand>
        <name>Mg(2+)</name>
        <dbReference type="ChEBI" id="CHEBI:18420"/>
        <label>1</label>
        <note>catalytic</note>
    </ligand>
</feature>
<dbReference type="Gene3D" id="3.40.190.80">
    <property type="match status" value="1"/>
</dbReference>
<evidence type="ECO:0000256" key="1">
    <source>
        <dbReference type="ARBA" id="ARBA00001033"/>
    </source>
</evidence>
<dbReference type="OrthoDB" id="9785695at2"/>
<keyword evidence="4 8" id="KW-0479">Metal-binding</keyword>
<dbReference type="InterPro" id="IPR033942">
    <property type="entry name" value="IMPase"/>
</dbReference>
<evidence type="ECO:0000256" key="8">
    <source>
        <dbReference type="PIRSR" id="PIRSR600760-2"/>
    </source>
</evidence>
<dbReference type="AlphaFoldDB" id="A0A432VQ22"/>
<evidence type="ECO:0000313" key="11">
    <source>
        <dbReference type="Proteomes" id="UP000288212"/>
    </source>
</evidence>
<evidence type="ECO:0000256" key="4">
    <source>
        <dbReference type="ARBA" id="ARBA00022723"/>
    </source>
</evidence>
<gene>
    <name evidence="10" type="ORF">CWE06_11625</name>
</gene>
<dbReference type="GO" id="GO:0008934">
    <property type="term" value="F:inositol monophosphate 1-phosphatase activity"/>
    <property type="evidence" value="ECO:0007669"/>
    <property type="project" value="InterPro"/>
</dbReference>
<feature type="binding site" evidence="8">
    <location>
        <position position="85"/>
    </location>
    <ligand>
        <name>Mg(2+)</name>
        <dbReference type="ChEBI" id="CHEBI:18420"/>
        <label>1</label>
        <note>catalytic</note>
    </ligand>
</feature>
<dbReference type="Gene3D" id="3.30.540.10">
    <property type="entry name" value="Fructose-1,6-Bisphosphatase, subunit A, domain 1"/>
    <property type="match status" value="1"/>
</dbReference>
<dbReference type="Proteomes" id="UP000288212">
    <property type="component" value="Unassembled WGS sequence"/>
</dbReference>
<dbReference type="PANTHER" id="PTHR20854:SF4">
    <property type="entry name" value="INOSITOL-1-MONOPHOSPHATASE-RELATED"/>
    <property type="match status" value="1"/>
</dbReference>
<evidence type="ECO:0000256" key="7">
    <source>
        <dbReference type="ARBA" id="ARBA00022842"/>
    </source>
</evidence>
<name>A0A432VQ22_9GAMM</name>
<evidence type="ECO:0000256" key="5">
    <source>
        <dbReference type="ARBA" id="ARBA00022801"/>
    </source>
</evidence>
<keyword evidence="6" id="KW-0804">Transcription</keyword>
<proteinExistence type="inferred from homology"/>
<keyword evidence="6" id="KW-0889">Transcription antitermination</keyword>
<evidence type="ECO:0000256" key="9">
    <source>
        <dbReference type="RuleBase" id="RU364068"/>
    </source>
</evidence>
<dbReference type="InterPro" id="IPR022337">
    <property type="entry name" value="Inositol_monophosphatase_SuhB"/>
</dbReference>